<keyword evidence="1" id="KW-1133">Transmembrane helix</keyword>
<sequence length="286" mass="32675">MEEIIPTLRKKILQYLNKDYNLFFVNSATFGLFSILFDSNISKIGIPDQGGFKGFIEIPKLLKKRYIEIPTDNGIVIPKFKKEFDTFLFTSLSGHLRSNPSKEICRELMDKGIVSIEDISGVFSDKDFGWSDIVLCSTGSPKILECGYGGFVGITKDINIEESEKVLSFSKMPDSYFFKLVDEVENSQNKLNKLREMANIFQKSSLNIPYKDPKSISVFVRDDNPNKSLDILNKKIIPKNGKSLFTKCPRYDRIKEKGFVIETIKLFGMKKEVVKEISEKIEKIIS</sequence>
<dbReference type="Proteomes" id="UP000092403">
    <property type="component" value="Unassembled WGS sequence"/>
</dbReference>
<protein>
    <recommendedName>
        <fullName evidence="7">DegT/DnrJ/EryC1/StrS aminotransferase family protein</fullName>
    </recommendedName>
</protein>
<dbReference type="AlphaFoldDB" id="A0A150IKU0"/>
<evidence type="ECO:0000313" key="3">
    <source>
        <dbReference type="EMBL" id="KYC47743.1"/>
    </source>
</evidence>
<feature type="transmembrane region" description="Helical" evidence="1">
    <location>
        <begin position="20"/>
        <end position="37"/>
    </location>
</feature>
<gene>
    <name evidence="2" type="ORF">APG10_00694</name>
    <name evidence="3" type="ORF">APG11_00912</name>
    <name evidence="4" type="ORF">APG12_00751</name>
</gene>
<evidence type="ECO:0000313" key="6">
    <source>
        <dbReference type="Proteomes" id="UP000092401"/>
    </source>
</evidence>
<accession>A0A150IRX4</accession>
<evidence type="ECO:0000313" key="2">
    <source>
        <dbReference type="EMBL" id="KYC45620.1"/>
    </source>
</evidence>
<dbReference type="EMBL" id="LNJC01000012">
    <property type="protein sequence ID" value="KYC50514.1"/>
    <property type="molecule type" value="Genomic_DNA"/>
</dbReference>
<dbReference type="EMBL" id="LNGE01000014">
    <property type="protein sequence ID" value="KYC45620.1"/>
    <property type="molecule type" value="Genomic_DNA"/>
</dbReference>
<keyword evidence="1" id="KW-0812">Transmembrane</keyword>
<dbReference type="Proteomes" id="UP000092401">
    <property type="component" value="Unassembled WGS sequence"/>
</dbReference>
<comment type="caution">
    <text evidence="2">The sequence shown here is derived from an EMBL/GenBank/DDBJ whole genome shotgun (WGS) entry which is preliminary data.</text>
</comment>
<accession>A0A150J0M9</accession>
<evidence type="ECO:0000256" key="1">
    <source>
        <dbReference type="SAM" id="Phobius"/>
    </source>
</evidence>
<dbReference type="SUPFAM" id="SSF53383">
    <property type="entry name" value="PLP-dependent transferases"/>
    <property type="match status" value="1"/>
</dbReference>
<organism evidence="2 6">
    <name type="scientific">Candidatus Methanofastidiosum methylothiophilum</name>
    <dbReference type="NCBI Taxonomy" id="1705564"/>
    <lineage>
        <taxon>Archaea</taxon>
        <taxon>Methanobacteriati</taxon>
        <taxon>Methanobacteriota</taxon>
        <taxon>Stenosarchaea group</taxon>
        <taxon>Candidatus Methanofastidiosia</taxon>
        <taxon>Candidatus Methanofastidiosales</taxon>
        <taxon>Candidatus Methanofastidiosaceae</taxon>
        <taxon>Candidatus Methanofastidiosum</taxon>
    </lineage>
</organism>
<dbReference type="Proteomes" id="UP000091929">
    <property type="component" value="Unassembled WGS sequence"/>
</dbReference>
<name>A0A150IKU0_9EURY</name>
<accession>A0A150IKU0</accession>
<evidence type="ECO:0000313" key="5">
    <source>
        <dbReference type="Proteomes" id="UP000091929"/>
    </source>
</evidence>
<evidence type="ECO:0008006" key="7">
    <source>
        <dbReference type="Google" id="ProtNLM"/>
    </source>
</evidence>
<dbReference type="InterPro" id="IPR015424">
    <property type="entry name" value="PyrdxlP-dep_Trfase"/>
</dbReference>
<keyword evidence="1" id="KW-0472">Membrane</keyword>
<dbReference type="EMBL" id="LNGF01000017">
    <property type="protein sequence ID" value="KYC47743.1"/>
    <property type="molecule type" value="Genomic_DNA"/>
</dbReference>
<evidence type="ECO:0000313" key="4">
    <source>
        <dbReference type="EMBL" id="KYC50514.1"/>
    </source>
</evidence>
<proteinExistence type="predicted"/>
<reference evidence="5 6" key="1">
    <citation type="journal article" date="2016" name="ISME J.">
        <title>Chasing the elusive Euryarchaeota class WSA2: genomes reveal a uniquely fastidious methyl-reducing methanogen.</title>
        <authorList>
            <person name="Nobu M.K."/>
            <person name="Narihiro T."/>
            <person name="Kuroda K."/>
            <person name="Mei R."/>
            <person name="Liu W.T."/>
        </authorList>
    </citation>
    <scope>NUCLEOTIDE SEQUENCE [LARGE SCALE GENOMIC DNA]</scope>
    <source>
        <strain evidence="2">B03fssc0709_Meth_Bin005</strain>
        <strain evidence="3">B15fssc0709_Meth_Bin003</strain>
        <strain evidence="4">BMIXfssc0709_Meth_Bin006</strain>
    </source>
</reference>